<dbReference type="RefSeq" id="WP_131465131.1">
    <property type="nucleotide sequence ID" value="NZ_SJJY01000006.1"/>
</dbReference>
<dbReference type="Proteomes" id="UP000294225">
    <property type="component" value="Unassembled WGS sequence"/>
</dbReference>
<protein>
    <submittedName>
        <fullName evidence="3">Uncharacterized protein</fullName>
    </submittedName>
</protein>
<feature type="chain" id="PRO_5039565266" evidence="1">
    <location>
        <begin position="21"/>
        <end position="298"/>
    </location>
</feature>
<proteinExistence type="predicted"/>
<accession>A0A4R0J3K7</accession>
<dbReference type="AlphaFoldDB" id="A0A4R0J3K7"/>
<sequence length="298" mass="31218">MRKSILAGATALAVAATGLAVTGITGATRSASAAIGDVPADCQARATAYRSDGQRLTYKYAAQQTSTEALPGDNLGWVPTALAPGADAGGADSWTSSSLVTHPTDGYLYLLQRAARRVDGEWKITKHTTTRLASGFAGTRILAEGRFPFYYRVAGKSLYRFQVIYSADKPPTISTPVKMPGDAWDTVNTLRYRRTGGTAAAPVHVLAGTKTNGQLKEWKFTETTPATVTSTVLRDVGWAGFTSLNTGFCNSHPNGGALLAVTAAGRASVHFDANATDSSGTDIKGGSIGSVGWTEKTY</sequence>
<reference evidence="4 5" key="1">
    <citation type="submission" date="2019-02" db="EMBL/GenBank/DDBJ databases">
        <title>Kribbella capetownensis sp. nov. and Kribbella speibonae sp. nov., isolated from soil.</title>
        <authorList>
            <person name="Curtis S.M."/>
            <person name="Norton I."/>
            <person name="Everest G.J."/>
            <person name="Meyers P.R."/>
        </authorList>
    </citation>
    <scope>NUCLEOTIDE SEQUENCE [LARGE SCALE GENOMIC DNA]</scope>
    <source>
        <strain evidence="2 4">SK5</strain>
        <strain evidence="3 5">YM55</strain>
    </source>
</reference>
<comment type="caution">
    <text evidence="3">The sequence shown here is derived from an EMBL/GenBank/DDBJ whole genome shotgun (WGS) entry which is preliminary data.</text>
</comment>
<evidence type="ECO:0000313" key="4">
    <source>
        <dbReference type="Proteomes" id="UP000292385"/>
    </source>
</evidence>
<dbReference type="Proteomes" id="UP000292385">
    <property type="component" value="Unassembled WGS sequence"/>
</dbReference>
<organism evidence="3 5">
    <name type="scientific">Kribbella speibonae</name>
    <dbReference type="NCBI Taxonomy" id="1572660"/>
    <lineage>
        <taxon>Bacteria</taxon>
        <taxon>Bacillati</taxon>
        <taxon>Actinomycetota</taxon>
        <taxon>Actinomycetes</taxon>
        <taxon>Propionibacteriales</taxon>
        <taxon>Kribbellaceae</taxon>
        <taxon>Kribbella</taxon>
    </lineage>
</organism>
<dbReference type="EMBL" id="SJKC01000001">
    <property type="protein sequence ID" value="TCC41123.1"/>
    <property type="molecule type" value="Genomic_DNA"/>
</dbReference>
<keyword evidence="1" id="KW-0732">Signal</keyword>
<dbReference type="EMBL" id="SJJY01000006">
    <property type="protein sequence ID" value="TCC21117.1"/>
    <property type="molecule type" value="Genomic_DNA"/>
</dbReference>
<gene>
    <name evidence="2" type="ORF">E0H58_27740</name>
    <name evidence="3" type="ORF">E0H92_05500</name>
</gene>
<name>A0A4R0J3K7_9ACTN</name>
<evidence type="ECO:0000313" key="2">
    <source>
        <dbReference type="EMBL" id="TCC21117.1"/>
    </source>
</evidence>
<feature type="signal peptide" evidence="1">
    <location>
        <begin position="1"/>
        <end position="20"/>
    </location>
</feature>
<evidence type="ECO:0000256" key="1">
    <source>
        <dbReference type="SAM" id="SignalP"/>
    </source>
</evidence>
<keyword evidence="4" id="KW-1185">Reference proteome</keyword>
<evidence type="ECO:0000313" key="3">
    <source>
        <dbReference type="EMBL" id="TCC41123.1"/>
    </source>
</evidence>
<evidence type="ECO:0000313" key="5">
    <source>
        <dbReference type="Proteomes" id="UP000294225"/>
    </source>
</evidence>